<evidence type="ECO:0000313" key="3">
    <source>
        <dbReference type="Proteomes" id="UP001195571"/>
    </source>
</evidence>
<dbReference type="RefSeq" id="WP_203552057.1">
    <property type="nucleotide sequence ID" value="NZ_JACAOD020000002.1"/>
</dbReference>
<protein>
    <submittedName>
        <fullName evidence="2">Uncharacterized protein</fullName>
    </submittedName>
</protein>
<sequence length="56" mass="6911">MEKKDKPQTLAEKKYYDKLVRECKKYCHEYLVWKCRKSGLITLKKTVNIKRKKNNY</sequence>
<comment type="caution">
    <text evidence="2">The sequence shown here is derived from an EMBL/GenBank/DDBJ whole genome shotgun (WGS) entry which is preliminary data.</text>
</comment>
<evidence type="ECO:0000313" key="2">
    <source>
        <dbReference type="EMBL" id="MBP5836198.1"/>
    </source>
</evidence>
<organism evidence="2 3">
    <name type="scientific">Candidatus Phytoplasma meliae</name>
    <dbReference type="NCBI Taxonomy" id="1848402"/>
    <lineage>
        <taxon>Bacteria</taxon>
        <taxon>Bacillati</taxon>
        <taxon>Mycoplasmatota</taxon>
        <taxon>Mollicutes</taxon>
        <taxon>Acholeplasmatales</taxon>
        <taxon>Acholeplasmataceae</taxon>
        <taxon>Candidatus Phytoplasma</taxon>
        <taxon>16SrXIII (Mexican periwinkle virescence group)</taxon>
    </lineage>
</organism>
<dbReference type="EMBL" id="JACAOD020000015">
    <property type="protein sequence ID" value="MBP5836198.1"/>
    <property type="molecule type" value="Genomic_DNA"/>
</dbReference>
<keyword evidence="3" id="KW-1185">Reference proteome</keyword>
<gene>
    <name evidence="1" type="ORF">CHTY_000900</name>
    <name evidence="2" type="ORF">CHTY_003080</name>
</gene>
<name>A0ABS5CYZ1_9MOLU</name>
<proteinExistence type="predicted"/>
<reference evidence="2 3" key="1">
    <citation type="submission" date="2021-04" db="EMBL/GenBank/DDBJ databases">
        <title>Genomic features of Candidatus Phytoplasma meliae isolate ChTYXIII (1SrXIII-G).</title>
        <authorList>
            <person name="Fernandez F.D."/>
            <person name="Conci L.R."/>
        </authorList>
    </citation>
    <scope>NUCLEOTIDE SEQUENCE [LARGE SCALE GENOMIC DNA]</scope>
    <source>
        <strain evidence="2">ChTYXIII-Mo</strain>
    </source>
</reference>
<dbReference type="EMBL" id="JACAOD020000002">
    <property type="protein sequence ID" value="MBP5835791.1"/>
    <property type="molecule type" value="Genomic_DNA"/>
</dbReference>
<evidence type="ECO:0000313" key="1">
    <source>
        <dbReference type="EMBL" id="MBP5835791.1"/>
    </source>
</evidence>
<dbReference type="Proteomes" id="UP001195571">
    <property type="component" value="Unassembled WGS sequence"/>
</dbReference>
<accession>A0ABS5CYZ1</accession>